<keyword evidence="2" id="KW-0812">Transmembrane</keyword>
<keyword evidence="2" id="KW-0472">Membrane</keyword>
<proteinExistence type="predicted"/>
<protein>
    <submittedName>
        <fullName evidence="3">Uncharacterized protein</fullName>
    </submittedName>
</protein>
<feature type="transmembrane region" description="Helical" evidence="2">
    <location>
        <begin position="286"/>
        <end position="307"/>
    </location>
</feature>
<evidence type="ECO:0000256" key="2">
    <source>
        <dbReference type="SAM" id="Phobius"/>
    </source>
</evidence>
<sequence>MAIPPQEPQQAHLQPHQDPSSEVAESPSTSDPSEPRSCAQRRNSRYCVEACIESLSWRGWLVYLACLLIIIIIIGIVCSAHVYYHDMGGQGWLKLKRRSQKESHQVQNFSQVCLPSRQLGFHSPVLALSRRVPATVPWYTCGDQQNSCEAYAHPVSLHSNFAFPSMTDHVARLLQEICCPQGMICRPTTHTTSGIYCCNGTISHSDCRLLRAHARCRPNYFECPGDMGGGCCPNSTTCYKNQCIPVYQQPSSVRPSNGPTVTPWPAAPVPREGEIAQGSRLMISTFWCAGYFSALSFLIFVGAAMVML</sequence>
<evidence type="ECO:0000256" key="1">
    <source>
        <dbReference type="SAM" id="MobiDB-lite"/>
    </source>
</evidence>
<evidence type="ECO:0000313" key="3">
    <source>
        <dbReference type="EMBL" id="ESZ91666.1"/>
    </source>
</evidence>
<dbReference type="HOGENOM" id="CLU_966406_0_0_1"/>
<accession>W9C728</accession>
<feature type="compositionally biased region" description="Polar residues" evidence="1">
    <location>
        <begin position="8"/>
        <end position="20"/>
    </location>
</feature>
<gene>
    <name evidence="3" type="ORF">SBOR_7923</name>
</gene>
<evidence type="ECO:0000313" key="4">
    <source>
        <dbReference type="Proteomes" id="UP000019487"/>
    </source>
</evidence>
<feature type="region of interest" description="Disordered" evidence="1">
    <location>
        <begin position="1"/>
        <end position="38"/>
    </location>
</feature>
<dbReference type="OrthoDB" id="3545167at2759"/>
<comment type="caution">
    <text evidence="3">The sequence shown here is derived from an EMBL/GenBank/DDBJ whole genome shotgun (WGS) entry which is preliminary data.</text>
</comment>
<keyword evidence="2" id="KW-1133">Transmembrane helix</keyword>
<dbReference type="AlphaFoldDB" id="W9C728"/>
<dbReference type="Proteomes" id="UP000019487">
    <property type="component" value="Unassembled WGS sequence"/>
</dbReference>
<keyword evidence="4" id="KW-1185">Reference proteome</keyword>
<dbReference type="EMBL" id="AYSA01000470">
    <property type="protein sequence ID" value="ESZ91666.1"/>
    <property type="molecule type" value="Genomic_DNA"/>
</dbReference>
<feature type="transmembrane region" description="Helical" evidence="2">
    <location>
        <begin position="60"/>
        <end position="84"/>
    </location>
</feature>
<name>W9C728_SCLBF</name>
<reference evidence="3 4" key="1">
    <citation type="journal article" date="2014" name="Genome Announc.">
        <title>Draft genome sequence of Sclerotinia borealis, a psychrophilic plant pathogenic fungus.</title>
        <authorList>
            <person name="Mardanov A.V."/>
            <person name="Beletsky A.V."/>
            <person name="Kadnikov V.V."/>
            <person name="Ignatov A.N."/>
            <person name="Ravin N.V."/>
        </authorList>
    </citation>
    <scope>NUCLEOTIDE SEQUENCE [LARGE SCALE GENOMIC DNA]</scope>
    <source>
        <strain evidence="4">F-4157</strain>
    </source>
</reference>
<organism evidence="3 4">
    <name type="scientific">Sclerotinia borealis (strain F-4128)</name>
    <dbReference type="NCBI Taxonomy" id="1432307"/>
    <lineage>
        <taxon>Eukaryota</taxon>
        <taxon>Fungi</taxon>
        <taxon>Dikarya</taxon>
        <taxon>Ascomycota</taxon>
        <taxon>Pezizomycotina</taxon>
        <taxon>Leotiomycetes</taxon>
        <taxon>Helotiales</taxon>
        <taxon>Sclerotiniaceae</taxon>
        <taxon>Sclerotinia</taxon>
    </lineage>
</organism>